<evidence type="ECO:0000256" key="4">
    <source>
        <dbReference type="ARBA" id="ARBA00022989"/>
    </source>
</evidence>
<dbReference type="OrthoDB" id="1935484at2759"/>
<name>A0A364LCH8_TALAM</name>
<feature type="transmembrane region" description="Helical" evidence="7">
    <location>
        <begin position="169"/>
        <end position="188"/>
    </location>
</feature>
<dbReference type="GeneID" id="63798734"/>
<dbReference type="RefSeq" id="XP_040738022.1">
    <property type="nucleotide sequence ID" value="XM_040882445.1"/>
</dbReference>
<proteinExistence type="predicted"/>
<dbReference type="InterPro" id="IPR011701">
    <property type="entry name" value="MFS"/>
</dbReference>
<feature type="transmembrane region" description="Helical" evidence="7">
    <location>
        <begin position="113"/>
        <end position="131"/>
    </location>
</feature>
<keyword evidence="6" id="KW-0539">Nucleus</keyword>
<sequence length="989" mass="110655">METDIETVGADKSVDFNAKHHGDDPVKPVITEDLSEVIAPHPSYEGFHRFDPRATWTPKEERAVVWKTDLFFLSWVCIMFLGLQLDRGNLSNALTDNLLADLKMTTNDYNNGTTIQLICFLSAEFPVQLIIKRYGFRIVLPTMMIAWSMVSWAQAFMTSRASFYVTRALIGAFEGGFIPGTILFATYFYKAHELSVRLAFFWSTLNVARVISSLLAAGILQMRGVNGRAGWFYLFLIEGLLTLGIGIISLLYLPRSPTNTKSILYPKSWYTERQEVIMINRLLRDDPSKGLTEISEPATLKDIRNALSDRSMWGLYFIGLVAYIPQSPVQGYLSLTLKRIGFSTFDSNMLSIPSAVLQIILMLLLAKSSEWFDERTFHCLIGEFWSLPLLAALLALPAHGDNWGRFAITTMISGYPYFHPIVAAWISENTFDVKKRAITTATYNVIVQIGSLFIRAFYVVVVSAGATRTCLHASSAPGKDGNALILNDVASVPLPLHTVRIVQNLPTIAAPSASSVTVNIAIGFLAPDLFREVSLEIPRPNLEIPEDVILSLGDRQELRETALQFFQITWMPIISRKSYFNAVLNPLSPLRRPTSLLALCIKLCCLEVRENGDEERTSLYRLTKKFYSEVESTEGLCIQVLQAGILIAIFEIGDAIYPGAYLTVGACARYGVALGLDKINRDRMGGDHNRAVSWMEIEEKRRAWWGVLILDRSVITLVMKNNFLLPYDSLVLVRADIFFIYRFLNLSNPSRILATADPTFEDFLPVDDERFADATSQPEDAVTISQGYVFKIGHFGRLAQATYLISQILDNIRSLSVIPDYLNGGSLPADIVQLCRTIEALVRANEMEITARRLSFCCQSLVSYSGLFLLQQHIWEQLGVKSAQEVQTHMFDETRSAIDTLCRISLALQQGSNMVDLLQGQCTFFLAGVVYQGLLVLMKIGQGNPSAEIISAKATLTWLLEHIRSRWPLACIYQTILDAKEALLAVDAI</sequence>
<evidence type="ECO:0000256" key="7">
    <source>
        <dbReference type="SAM" id="Phobius"/>
    </source>
</evidence>
<reference evidence="9 10" key="1">
    <citation type="journal article" date="2017" name="Biotechnol. Biofuels">
        <title>Differential beta-glucosidase expression as a function of carbon source availability in Talaromyces amestolkiae: a genomic and proteomic approach.</title>
        <authorList>
            <person name="de Eugenio L.I."/>
            <person name="Mendez-Liter J.A."/>
            <person name="Nieto-Dominguez M."/>
            <person name="Alonso L."/>
            <person name="Gil-Munoz J."/>
            <person name="Barriuso J."/>
            <person name="Prieto A."/>
            <person name="Martinez M.J."/>
        </authorList>
    </citation>
    <scope>NUCLEOTIDE SEQUENCE [LARGE SCALE GENOMIC DNA]</scope>
    <source>
        <strain evidence="9 10">CIB</strain>
    </source>
</reference>
<dbReference type="EMBL" id="MIKG01000025">
    <property type="protein sequence ID" value="RAO73508.1"/>
    <property type="molecule type" value="Genomic_DNA"/>
</dbReference>
<evidence type="ECO:0000313" key="9">
    <source>
        <dbReference type="EMBL" id="RAO73508.1"/>
    </source>
</evidence>
<comment type="caution">
    <text evidence="9">The sequence shown here is derived from an EMBL/GenBank/DDBJ whole genome shotgun (WGS) entry which is preliminary data.</text>
</comment>
<feature type="transmembrane region" description="Helical" evidence="7">
    <location>
        <begin position="438"/>
        <end position="461"/>
    </location>
</feature>
<dbReference type="GO" id="GO:0016020">
    <property type="term" value="C:membrane"/>
    <property type="evidence" value="ECO:0007669"/>
    <property type="project" value="UniProtKB-SubCell"/>
</dbReference>
<gene>
    <name evidence="9" type="ORF">BHQ10_009520</name>
</gene>
<feature type="transmembrane region" description="Helical" evidence="7">
    <location>
        <begin position="313"/>
        <end position="335"/>
    </location>
</feature>
<keyword evidence="5 7" id="KW-0472">Membrane</keyword>
<evidence type="ECO:0000259" key="8">
    <source>
        <dbReference type="Pfam" id="PF04082"/>
    </source>
</evidence>
<dbReference type="GO" id="GO:0003677">
    <property type="term" value="F:DNA binding"/>
    <property type="evidence" value="ECO:0007669"/>
    <property type="project" value="InterPro"/>
</dbReference>
<dbReference type="PANTHER" id="PTHR43791:SF60">
    <property type="entry name" value="TRANSPORTER, PUTATIVE (AFU_ORTHOLOGUE AFUA_1G17160)-RELATED"/>
    <property type="match status" value="1"/>
</dbReference>
<dbReference type="Gene3D" id="1.20.1250.20">
    <property type="entry name" value="MFS general substrate transporter like domains"/>
    <property type="match status" value="1"/>
</dbReference>
<dbReference type="GO" id="GO:0006351">
    <property type="term" value="P:DNA-templated transcription"/>
    <property type="evidence" value="ECO:0007669"/>
    <property type="project" value="InterPro"/>
</dbReference>
<evidence type="ECO:0000256" key="1">
    <source>
        <dbReference type="ARBA" id="ARBA00004141"/>
    </source>
</evidence>
<protein>
    <recommendedName>
        <fullName evidence="8">Xylanolytic transcriptional activator regulatory domain-containing protein</fullName>
    </recommendedName>
</protein>
<dbReference type="FunFam" id="1.20.1250.20:FF:000106">
    <property type="entry name" value="MFS transporter, putative"/>
    <property type="match status" value="1"/>
</dbReference>
<dbReference type="SUPFAM" id="SSF103473">
    <property type="entry name" value="MFS general substrate transporter"/>
    <property type="match status" value="1"/>
</dbReference>
<feature type="transmembrane region" description="Helical" evidence="7">
    <location>
        <begin position="347"/>
        <end position="365"/>
    </location>
</feature>
<keyword evidence="4 7" id="KW-1133">Transmembrane helix</keyword>
<comment type="subcellular location">
    <subcellularLocation>
        <location evidence="1">Membrane</location>
        <topology evidence="1">Multi-pass membrane protein</topology>
    </subcellularLocation>
</comment>
<dbReference type="InterPro" id="IPR036259">
    <property type="entry name" value="MFS_trans_sf"/>
</dbReference>
<evidence type="ECO:0000256" key="5">
    <source>
        <dbReference type="ARBA" id="ARBA00023136"/>
    </source>
</evidence>
<dbReference type="Proteomes" id="UP000249363">
    <property type="component" value="Unassembled WGS sequence"/>
</dbReference>
<organism evidence="9 10">
    <name type="scientific">Talaromyces amestolkiae</name>
    <dbReference type="NCBI Taxonomy" id="1196081"/>
    <lineage>
        <taxon>Eukaryota</taxon>
        <taxon>Fungi</taxon>
        <taxon>Dikarya</taxon>
        <taxon>Ascomycota</taxon>
        <taxon>Pezizomycotina</taxon>
        <taxon>Eurotiomycetes</taxon>
        <taxon>Eurotiomycetidae</taxon>
        <taxon>Eurotiales</taxon>
        <taxon>Trichocomaceae</taxon>
        <taxon>Talaromyces</taxon>
        <taxon>Talaromyces sect. Talaromyces</taxon>
    </lineage>
</organism>
<dbReference type="GO" id="GO:0022857">
    <property type="term" value="F:transmembrane transporter activity"/>
    <property type="evidence" value="ECO:0007669"/>
    <property type="project" value="InterPro"/>
</dbReference>
<feature type="transmembrane region" description="Helical" evidence="7">
    <location>
        <begin position="403"/>
        <end position="426"/>
    </location>
</feature>
<dbReference type="InterPro" id="IPR007219">
    <property type="entry name" value="XnlR_reg_dom"/>
</dbReference>
<feature type="domain" description="Xylanolytic transcriptional activator regulatory" evidence="8">
    <location>
        <begin position="566"/>
        <end position="727"/>
    </location>
</feature>
<feature type="transmembrane region" description="Helical" evidence="7">
    <location>
        <begin position="64"/>
        <end position="85"/>
    </location>
</feature>
<feature type="transmembrane region" description="Helical" evidence="7">
    <location>
        <begin position="200"/>
        <end position="220"/>
    </location>
</feature>
<evidence type="ECO:0000313" key="10">
    <source>
        <dbReference type="Proteomes" id="UP000249363"/>
    </source>
</evidence>
<evidence type="ECO:0000256" key="6">
    <source>
        <dbReference type="ARBA" id="ARBA00023242"/>
    </source>
</evidence>
<keyword evidence="10" id="KW-1185">Reference proteome</keyword>
<dbReference type="GO" id="GO:0008270">
    <property type="term" value="F:zinc ion binding"/>
    <property type="evidence" value="ECO:0007669"/>
    <property type="project" value="InterPro"/>
</dbReference>
<dbReference type="Pfam" id="PF04082">
    <property type="entry name" value="Fungal_trans"/>
    <property type="match status" value="1"/>
</dbReference>
<keyword evidence="2" id="KW-0813">Transport</keyword>
<dbReference type="Pfam" id="PF07690">
    <property type="entry name" value="MFS_1"/>
    <property type="match status" value="1"/>
</dbReference>
<keyword evidence="3 7" id="KW-0812">Transmembrane</keyword>
<feature type="transmembrane region" description="Helical" evidence="7">
    <location>
        <begin position="232"/>
        <end position="253"/>
    </location>
</feature>
<accession>A0A364LCH8</accession>
<dbReference type="PANTHER" id="PTHR43791">
    <property type="entry name" value="PERMEASE-RELATED"/>
    <property type="match status" value="1"/>
</dbReference>
<dbReference type="CDD" id="cd12148">
    <property type="entry name" value="fungal_TF_MHR"/>
    <property type="match status" value="1"/>
</dbReference>
<dbReference type="AlphaFoldDB" id="A0A364LCH8"/>
<evidence type="ECO:0000256" key="2">
    <source>
        <dbReference type="ARBA" id="ARBA00022448"/>
    </source>
</evidence>
<feature type="transmembrane region" description="Helical" evidence="7">
    <location>
        <begin position="377"/>
        <end position="397"/>
    </location>
</feature>
<evidence type="ECO:0000256" key="3">
    <source>
        <dbReference type="ARBA" id="ARBA00022692"/>
    </source>
</evidence>
<feature type="transmembrane region" description="Helical" evidence="7">
    <location>
        <begin position="138"/>
        <end position="157"/>
    </location>
</feature>